<dbReference type="EMBL" id="MFMM01000001">
    <property type="protein sequence ID" value="OGG84728.1"/>
    <property type="molecule type" value="Genomic_DNA"/>
</dbReference>
<evidence type="ECO:0000313" key="2">
    <source>
        <dbReference type="Proteomes" id="UP000177325"/>
    </source>
</evidence>
<proteinExistence type="predicted"/>
<organism evidence="1 2">
    <name type="scientific">Candidatus Kaiserbacteria bacterium RIFCSPLOWO2_12_FULL_45_26</name>
    <dbReference type="NCBI Taxonomy" id="1798525"/>
    <lineage>
        <taxon>Bacteria</taxon>
        <taxon>Candidatus Kaiseribacteriota</taxon>
    </lineage>
</organism>
<dbReference type="AlphaFoldDB" id="A0A1F6FFV2"/>
<name>A0A1F6FFV2_9BACT</name>
<reference evidence="1 2" key="1">
    <citation type="journal article" date="2016" name="Nat. Commun.">
        <title>Thousands of microbial genomes shed light on interconnected biogeochemical processes in an aquifer system.</title>
        <authorList>
            <person name="Anantharaman K."/>
            <person name="Brown C.T."/>
            <person name="Hug L.A."/>
            <person name="Sharon I."/>
            <person name="Castelle C.J."/>
            <person name="Probst A.J."/>
            <person name="Thomas B.C."/>
            <person name="Singh A."/>
            <person name="Wilkins M.J."/>
            <person name="Karaoz U."/>
            <person name="Brodie E.L."/>
            <person name="Williams K.H."/>
            <person name="Hubbard S.S."/>
            <person name="Banfield J.F."/>
        </authorList>
    </citation>
    <scope>NUCLEOTIDE SEQUENCE [LARGE SCALE GENOMIC DNA]</scope>
</reference>
<dbReference type="STRING" id="1798525.A3G90_01425"/>
<dbReference type="Proteomes" id="UP000177325">
    <property type="component" value="Unassembled WGS sequence"/>
</dbReference>
<evidence type="ECO:0000313" key="1">
    <source>
        <dbReference type="EMBL" id="OGG84728.1"/>
    </source>
</evidence>
<sequence>MSSRGLKSRKGSHILLRIPAALNDTLKGTYVNVVPLPSILLKREIQNVQNNVKNEQMAKGHIVNFVK</sequence>
<comment type="caution">
    <text evidence="1">The sequence shown here is derived from an EMBL/GenBank/DDBJ whole genome shotgun (WGS) entry which is preliminary data.</text>
</comment>
<protein>
    <submittedName>
        <fullName evidence="1">Uncharacterized protein</fullName>
    </submittedName>
</protein>
<accession>A0A1F6FFV2</accession>
<gene>
    <name evidence="1" type="ORF">A3G90_01425</name>
</gene>